<name>A0A8S3YWX4_9EUPU</name>
<evidence type="ECO:0000256" key="1">
    <source>
        <dbReference type="SAM" id="MobiDB-lite"/>
    </source>
</evidence>
<feature type="compositionally biased region" description="Polar residues" evidence="1">
    <location>
        <begin position="170"/>
        <end position="197"/>
    </location>
</feature>
<evidence type="ECO:0000313" key="2">
    <source>
        <dbReference type="EMBL" id="CAG5120738.1"/>
    </source>
</evidence>
<feature type="region of interest" description="Disordered" evidence="1">
    <location>
        <begin position="109"/>
        <end position="131"/>
    </location>
</feature>
<keyword evidence="3" id="KW-1185">Reference proteome</keyword>
<reference evidence="2" key="1">
    <citation type="submission" date="2021-04" db="EMBL/GenBank/DDBJ databases">
        <authorList>
            <consortium name="Molecular Ecology Group"/>
        </authorList>
    </citation>
    <scope>NUCLEOTIDE SEQUENCE</scope>
</reference>
<evidence type="ECO:0000313" key="3">
    <source>
        <dbReference type="Proteomes" id="UP000678393"/>
    </source>
</evidence>
<feature type="region of interest" description="Disordered" evidence="1">
    <location>
        <begin position="160"/>
        <end position="234"/>
    </location>
</feature>
<comment type="caution">
    <text evidence="2">The sequence shown here is derived from an EMBL/GenBank/DDBJ whole genome shotgun (WGS) entry which is preliminary data.</text>
</comment>
<gene>
    <name evidence="2" type="ORF">CUNI_LOCUS6296</name>
</gene>
<proteinExistence type="predicted"/>
<organism evidence="2 3">
    <name type="scientific">Candidula unifasciata</name>
    <dbReference type="NCBI Taxonomy" id="100452"/>
    <lineage>
        <taxon>Eukaryota</taxon>
        <taxon>Metazoa</taxon>
        <taxon>Spiralia</taxon>
        <taxon>Lophotrochozoa</taxon>
        <taxon>Mollusca</taxon>
        <taxon>Gastropoda</taxon>
        <taxon>Heterobranchia</taxon>
        <taxon>Euthyneura</taxon>
        <taxon>Panpulmonata</taxon>
        <taxon>Eupulmonata</taxon>
        <taxon>Stylommatophora</taxon>
        <taxon>Helicina</taxon>
        <taxon>Helicoidea</taxon>
        <taxon>Geomitridae</taxon>
        <taxon>Candidula</taxon>
    </lineage>
</organism>
<dbReference type="Proteomes" id="UP000678393">
    <property type="component" value="Unassembled WGS sequence"/>
</dbReference>
<accession>A0A8S3YWX4</accession>
<protein>
    <submittedName>
        <fullName evidence="2">Uncharacterized protein</fullName>
    </submittedName>
</protein>
<feature type="compositionally biased region" description="Low complexity" evidence="1">
    <location>
        <begin position="111"/>
        <end position="121"/>
    </location>
</feature>
<dbReference type="AlphaFoldDB" id="A0A8S3YWX4"/>
<dbReference type="EMBL" id="CAJHNH020000957">
    <property type="protein sequence ID" value="CAG5120738.1"/>
    <property type="molecule type" value="Genomic_DNA"/>
</dbReference>
<sequence>MESITIDDTFLTGSEGVTLFIDDKTLAGTPAPVAASTVVKARSPRDNGGSFLNSKSVIITEVDSDGSGSDRSSLGLLPSNCLLEIENDLLREGSICLIKDAASADTRALASSSSVNSSKKNQLMDSQSSREYTCDTNEFLTTVKKCPQDAGRYKPQALFQSVQEEDESRLNSSSPTQRDPQVQHGNNWDNTEAQKNADSGMGQGTFTGSQTDSRKQSSEVWGGSETQKSGDSGVGQVTFAGSQVSAVIGAVFSGLGIPLRRSAGRANFPVEEFNLPHTEDDDDADQSVYQVCLLLCILLDVNLYSPYGLHSPHCEGSRKNRLNCCLVVNAMV</sequence>